<evidence type="ECO:0000256" key="1">
    <source>
        <dbReference type="ARBA" id="ARBA00001913"/>
    </source>
</evidence>
<evidence type="ECO:0000256" key="11">
    <source>
        <dbReference type="SAM" id="MobiDB-lite"/>
    </source>
</evidence>
<feature type="domain" description="Fumarylacetoacetase-like C-terminal" evidence="12">
    <location>
        <begin position="134"/>
        <end position="417"/>
    </location>
</feature>
<feature type="region of interest" description="Disordered" evidence="11">
    <location>
        <begin position="180"/>
        <end position="199"/>
    </location>
</feature>
<dbReference type="GO" id="GO:0004334">
    <property type="term" value="F:fumarylacetoacetase activity"/>
    <property type="evidence" value="ECO:0007669"/>
    <property type="project" value="UniProtKB-EC"/>
</dbReference>
<dbReference type="InterPro" id="IPR005959">
    <property type="entry name" value="Fumarylacetoacetase"/>
</dbReference>
<dbReference type="Pfam" id="PF09298">
    <property type="entry name" value="FAA_hydrolase_N"/>
    <property type="match status" value="1"/>
</dbReference>
<dbReference type="PANTHER" id="PTHR43069">
    <property type="entry name" value="FUMARYLACETOACETASE"/>
    <property type="match status" value="1"/>
</dbReference>
<accession>A0ABZ0ISM8</accession>
<keyword evidence="6 14" id="KW-0378">Hydrolase</keyword>
<dbReference type="EC" id="3.7.1.2" evidence="4"/>
<reference evidence="14 15" key="1">
    <citation type="journal article" date="2023" name="Microbiol. Resour. Announc.">
        <title>Complete Genome Sequence of Imperialibacter roseus strain P4T.</title>
        <authorList>
            <person name="Tizabi D.R."/>
            <person name="Bachvaroff T."/>
            <person name="Hill R.T."/>
        </authorList>
    </citation>
    <scope>NUCLEOTIDE SEQUENCE [LARGE SCALE GENOMIC DNA]</scope>
    <source>
        <strain evidence="14 15">P4T</strain>
    </source>
</reference>
<dbReference type="NCBIfam" id="TIGR01266">
    <property type="entry name" value="fum_ac_acetase"/>
    <property type="match status" value="1"/>
</dbReference>
<keyword evidence="10" id="KW-0585">Phenylalanine catabolism</keyword>
<dbReference type="Gene3D" id="3.90.850.10">
    <property type="entry name" value="Fumarylacetoacetase-like, C-terminal domain"/>
    <property type="match status" value="1"/>
</dbReference>
<evidence type="ECO:0000256" key="9">
    <source>
        <dbReference type="ARBA" id="ARBA00022878"/>
    </source>
</evidence>
<evidence type="ECO:0000259" key="12">
    <source>
        <dbReference type="Pfam" id="PF01557"/>
    </source>
</evidence>
<evidence type="ECO:0000256" key="8">
    <source>
        <dbReference type="ARBA" id="ARBA00022842"/>
    </source>
</evidence>
<dbReference type="InterPro" id="IPR036663">
    <property type="entry name" value="Fumarylacetoacetase_C_sf"/>
</dbReference>
<keyword evidence="15" id="KW-1185">Reference proteome</keyword>
<protein>
    <recommendedName>
        <fullName evidence="4">fumarylacetoacetase</fullName>
        <ecNumber evidence="4">3.7.1.2</ecNumber>
    </recommendedName>
</protein>
<evidence type="ECO:0000256" key="10">
    <source>
        <dbReference type="ARBA" id="ARBA00023232"/>
    </source>
</evidence>
<dbReference type="SUPFAM" id="SSF63433">
    <property type="entry name" value="Fumarylacetoacetate hydrolase, FAH, N-terminal domain"/>
    <property type="match status" value="1"/>
</dbReference>
<keyword evidence="7" id="KW-0106">Calcium</keyword>
<dbReference type="InterPro" id="IPR011234">
    <property type="entry name" value="Fumarylacetoacetase-like_C"/>
</dbReference>
<gene>
    <name evidence="14" type="primary">fahA</name>
    <name evidence="14" type="ORF">RT717_05060</name>
</gene>
<dbReference type="Proteomes" id="UP001302349">
    <property type="component" value="Chromosome"/>
</dbReference>
<dbReference type="PANTHER" id="PTHR43069:SF2">
    <property type="entry name" value="FUMARYLACETOACETASE"/>
    <property type="match status" value="1"/>
</dbReference>
<dbReference type="InterPro" id="IPR036462">
    <property type="entry name" value="Fumarylacetoacetase_N_sf"/>
</dbReference>
<name>A0ABZ0ISM8_9BACT</name>
<dbReference type="InterPro" id="IPR015377">
    <property type="entry name" value="Fumarylacetoacetase_N"/>
</dbReference>
<proteinExistence type="predicted"/>
<dbReference type="Pfam" id="PF01557">
    <property type="entry name" value="FAA_hydrolase"/>
    <property type="match status" value="1"/>
</dbReference>
<evidence type="ECO:0000313" key="15">
    <source>
        <dbReference type="Proteomes" id="UP001302349"/>
    </source>
</evidence>
<dbReference type="RefSeq" id="WP_317490647.1">
    <property type="nucleotide sequence ID" value="NZ_CP136051.1"/>
</dbReference>
<evidence type="ECO:0000259" key="13">
    <source>
        <dbReference type="Pfam" id="PF09298"/>
    </source>
</evidence>
<evidence type="ECO:0000313" key="14">
    <source>
        <dbReference type="EMBL" id="WOK07999.1"/>
    </source>
</evidence>
<evidence type="ECO:0000256" key="6">
    <source>
        <dbReference type="ARBA" id="ARBA00022801"/>
    </source>
</evidence>
<dbReference type="EMBL" id="CP136051">
    <property type="protein sequence ID" value="WOK07999.1"/>
    <property type="molecule type" value="Genomic_DNA"/>
</dbReference>
<organism evidence="14 15">
    <name type="scientific">Imperialibacter roseus</name>
    <dbReference type="NCBI Taxonomy" id="1324217"/>
    <lineage>
        <taxon>Bacteria</taxon>
        <taxon>Pseudomonadati</taxon>
        <taxon>Bacteroidota</taxon>
        <taxon>Cytophagia</taxon>
        <taxon>Cytophagales</taxon>
        <taxon>Flammeovirgaceae</taxon>
        <taxon>Imperialibacter</taxon>
    </lineage>
</organism>
<keyword evidence="5" id="KW-0479">Metal-binding</keyword>
<evidence type="ECO:0000256" key="2">
    <source>
        <dbReference type="ARBA" id="ARBA00001946"/>
    </source>
</evidence>
<dbReference type="SUPFAM" id="SSF56529">
    <property type="entry name" value="FAH"/>
    <property type="match status" value="1"/>
</dbReference>
<evidence type="ECO:0000256" key="7">
    <source>
        <dbReference type="ARBA" id="ARBA00022837"/>
    </source>
</evidence>
<dbReference type="Gene3D" id="2.30.30.230">
    <property type="entry name" value="Fumarylacetoacetase, N-terminal domain"/>
    <property type="match status" value="1"/>
</dbReference>
<feature type="domain" description="Fumarylacetoacetase N-terminal" evidence="13">
    <location>
        <begin position="25"/>
        <end position="127"/>
    </location>
</feature>
<evidence type="ECO:0000256" key="3">
    <source>
        <dbReference type="ARBA" id="ARBA00004782"/>
    </source>
</evidence>
<sequence length="424" mass="47232">MIITANEPSLKSWVEVRPGSDFPIQNLPFGIFQTADTQPRVGVAIGDYVLDLKMLAHEGFLEALHIPESVFAQPYLNELMAYGKEKITEVRNRIADLLNVENEDLQDEEDLLADLLVPMKEAKMLMPVLVRDYTDFYSSKEHATNVGTMFRDPANALLPNWKHLPVGYHGRASSIIVSGEPIRRPKGQRKDGDKDQPVFGPSGRLDFELEMAFITCKENKLGESISTSEADDYIFGFVLFNDWSARDMQAWEYVPLGPFLAKNFASSVSPWVVTLDALKPFRVAGPTQEPEVLPYLKAEGLNNFDINLEVGIQPKGGAEKVVCRSNFKHMYWNIRQQLAHHTINGCNINVGDMYASGTISGPTPDSYGSMLELAWKGTKPIPMPDGTNRSFLQDGDTVTMRGFAEKDGIRIGFGEVKAEILPAT</sequence>
<comment type="pathway">
    <text evidence="3">Amino-acid degradation; L-phenylalanine degradation; acetoacetate and fumarate from L-phenylalanine: step 6/6.</text>
</comment>
<keyword evidence="9" id="KW-0828">Tyrosine catabolism</keyword>
<evidence type="ECO:0000256" key="4">
    <source>
        <dbReference type="ARBA" id="ARBA00012094"/>
    </source>
</evidence>
<comment type="cofactor">
    <cofactor evidence="2">
        <name>Mg(2+)</name>
        <dbReference type="ChEBI" id="CHEBI:18420"/>
    </cofactor>
</comment>
<evidence type="ECO:0000256" key="5">
    <source>
        <dbReference type="ARBA" id="ARBA00022723"/>
    </source>
</evidence>
<comment type="cofactor">
    <cofactor evidence="1">
        <name>Ca(2+)</name>
        <dbReference type="ChEBI" id="CHEBI:29108"/>
    </cofactor>
</comment>
<keyword evidence="8" id="KW-0460">Magnesium</keyword>